<accession>A0A852SZK4</accession>
<comment type="caution">
    <text evidence="6">The sequence shown here is derived from an EMBL/GenBank/DDBJ whole genome shotgun (WGS) entry which is preliminary data.</text>
</comment>
<dbReference type="Pfam" id="PF22725">
    <property type="entry name" value="GFO_IDH_MocA_C3"/>
    <property type="match status" value="1"/>
</dbReference>
<evidence type="ECO:0000313" key="7">
    <source>
        <dbReference type="Proteomes" id="UP000589620"/>
    </source>
</evidence>
<dbReference type="Gene3D" id="3.40.50.720">
    <property type="entry name" value="NAD(P)-binding Rossmann-like Domain"/>
    <property type="match status" value="1"/>
</dbReference>
<keyword evidence="7" id="KW-1185">Reference proteome</keyword>
<evidence type="ECO:0000259" key="4">
    <source>
        <dbReference type="Pfam" id="PF01408"/>
    </source>
</evidence>
<feature type="domain" description="Gfo/Idh/MocA-like oxidoreductase N-terminal" evidence="4">
    <location>
        <begin position="8"/>
        <end position="118"/>
    </location>
</feature>
<keyword evidence="2" id="KW-0560">Oxidoreductase</keyword>
<evidence type="ECO:0000256" key="1">
    <source>
        <dbReference type="ARBA" id="ARBA00010928"/>
    </source>
</evidence>
<feature type="domain" description="GFO/IDH/MocA-like oxidoreductase" evidence="5">
    <location>
        <begin position="133"/>
        <end position="247"/>
    </location>
</feature>
<proteinExistence type="inferred from homology"/>
<dbReference type="Proteomes" id="UP000589620">
    <property type="component" value="Unassembled WGS sequence"/>
</dbReference>
<dbReference type="PANTHER" id="PTHR22604">
    <property type="entry name" value="OXIDOREDUCTASES"/>
    <property type="match status" value="1"/>
</dbReference>
<evidence type="ECO:0000259" key="5">
    <source>
        <dbReference type="Pfam" id="PF22725"/>
    </source>
</evidence>
<evidence type="ECO:0000256" key="3">
    <source>
        <dbReference type="ARBA" id="ARBA00023027"/>
    </source>
</evidence>
<dbReference type="InterPro" id="IPR050984">
    <property type="entry name" value="Gfo/Idh/MocA_domain"/>
</dbReference>
<name>A0A852SZK4_9MICO</name>
<comment type="similarity">
    <text evidence="1">Belongs to the Gfo/Idh/MocA family.</text>
</comment>
<dbReference type="SUPFAM" id="SSF55347">
    <property type="entry name" value="Glyceraldehyde-3-phosphate dehydrogenase-like, C-terminal domain"/>
    <property type="match status" value="1"/>
</dbReference>
<gene>
    <name evidence="6" type="ORF">BJ963_002205</name>
</gene>
<sequence length="326" mass="34237">MTTSSPTWGILGTGGIAAAMTRDLQLDGHTVAAVGSRTPEAAAQFAAAHAVPRSHGSYEDLVADPDVDIVYIATPHPQHAPNALLALAAGKHVLVEKPFTMNQAEAQQIADAAHAGGLIALEAMWTRWLPHMERLQEIISDGTLGDLRSVVAHHVQLTNPDPAARMLNPALGGGALLDLGIYPVSFAWDVLGAPNQVLALSTPTATGVDRQTSILLGYESGAQAALTTELDAAGDNSATVIGTDARVELAATFFAPTSFRVVDAKGHVIETYESRIDGRGMQYQARAIERLIAAGGGEDVRLPLSQSVAIMGTLDTIRERICLVYG</sequence>
<protein>
    <submittedName>
        <fullName evidence="6">Putative dehydrogenase</fullName>
    </submittedName>
</protein>
<reference evidence="6 7" key="1">
    <citation type="submission" date="2020-07" db="EMBL/GenBank/DDBJ databases">
        <title>Sequencing the genomes of 1000 actinobacteria strains.</title>
        <authorList>
            <person name="Klenk H.-P."/>
        </authorList>
    </citation>
    <scope>NUCLEOTIDE SEQUENCE [LARGE SCALE GENOMIC DNA]</scope>
    <source>
        <strain evidence="6 7">DSM 23871</strain>
    </source>
</reference>
<dbReference type="InterPro" id="IPR036291">
    <property type="entry name" value="NAD(P)-bd_dom_sf"/>
</dbReference>
<dbReference type="PANTHER" id="PTHR22604:SF105">
    <property type="entry name" value="TRANS-1,2-DIHYDROBENZENE-1,2-DIOL DEHYDROGENASE"/>
    <property type="match status" value="1"/>
</dbReference>
<dbReference type="Pfam" id="PF01408">
    <property type="entry name" value="GFO_IDH_MocA"/>
    <property type="match status" value="1"/>
</dbReference>
<dbReference type="SUPFAM" id="SSF51735">
    <property type="entry name" value="NAD(P)-binding Rossmann-fold domains"/>
    <property type="match status" value="1"/>
</dbReference>
<dbReference type="EMBL" id="JACCBJ010000001">
    <property type="protein sequence ID" value="NYD74686.1"/>
    <property type="molecule type" value="Genomic_DNA"/>
</dbReference>
<dbReference type="Gene3D" id="3.30.360.10">
    <property type="entry name" value="Dihydrodipicolinate Reductase, domain 2"/>
    <property type="match status" value="1"/>
</dbReference>
<dbReference type="AlphaFoldDB" id="A0A852SZK4"/>
<organism evidence="6 7">
    <name type="scientific">Leifsonia soli</name>
    <dbReference type="NCBI Taxonomy" id="582665"/>
    <lineage>
        <taxon>Bacteria</taxon>
        <taxon>Bacillati</taxon>
        <taxon>Actinomycetota</taxon>
        <taxon>Actinomycetes</taxon>
        <taxon>Micrococcales</taxon>
        <taxon>Microbacteriaceae</taxon>
        <taxon>Leifsonia</taxon>
    </lineage>
</organism>
<dbReference type="InterPro" id="IPR055170">
    <property type="entry name" value="GFO_IDH_MocA-like_dom"/>
</dbReference>
<dbReference type="GO" id="GO:0016491">
    <property type="term" value="F:oxidoreductase activity"/>
    <property type="evidence" value="ECO:0007669"/>
    <property type="project" value="UniProtKB-KW"/>
</dbReference>
<dbReference type="InterPro" id="IPR000683">
    <property type="entry name" value="Gfo/Idh/MocA-like_OxRdtase_N"/>
</dbReference>
<dbReference type="RefSeq" id="WP_179456626.1">
    <property type="nucleotide sequence ID" value="NZ_BAAAPX010000001.1"/>
</dbReference>
<keyword evidence="3" id="KW-0520">NAD</keyword>
<dbReference type="GO" id="GO:0000166">
    <property type="term" value="F:nucleotide binding"/>
    <property type="evidence" value="ECO:0007669"/>
    <property type="project" value="InterPro"/>
</dbReference>
<evidence type="ECO:0000256" key="2">
    <source>
        <dbReference type="ARBA" id="ARBA00023002"/>
    </source>
</evidence>
<evidence type="ECO:0000313" key="6">
    <source>
        <dbReference type="EMBL" id="NYD74686.1"/>
    </source>
</evidence>